<dbReference type="Proteomes" id="UP000000641">
    <property type="component" value="Chromosome"/>
</dbReference>
<dbReference type="GO" id="GO:0006777">
    <property type="term" value="P:Mo-molybdopterin cofactor biosynthetic process"/>
    <property type="evidence" value="ECO:0007669"/>
    <property type="project" value="InterPro"/>
</dbReference>
<dbReference type="KEGG" id="tpe:Tpen_0314"/>
<dbReference type="Gene3D" id="3.90.1170.40">
    <property type="entry name" value="Molybdopterin biosynthesis MoaE subunit"/>
    <property type="match status" value="1"/>
</dbReference>
<gene>
    <name evidence="1" type="ordered locus">Tpen_0314</name>
</gene>
<protein>
    <submittedName>
        <fullName evidence="1">Molybdopterin biosynthesis MoaE</fullName>
    </submittedName>
</protein>
<dbReference type="SUPFAM" id="SSF54690">
    <property type="entry name" value="Molybdopterin synthase subunit MoaE"/>
    <property type="match status" value="1"/>
</dbReference>
<keyword evidence="2" id="KW-1185">Reference proteome</keyword>
<dbReference type="EnsemblBacteria" id="ABL77723">
    <property type="protein sequence ID" value="ABL77723"/>
    <property type="gene ID" value="Tpen_0314"/>
</dbReference>
<dbReference type="Pfam" id="PF02391">
    <property type="entry name" value="MoaE"/>
    <property type="match status" value="1"/>
</dbReference>
<evidence type="ECO:0000313" key="1">
    <source>
        <dbReference type="EMBL" id="ABL77723.1"/>
    </source>
</evidence>
<dbReference type="InterPro" id="IPR003448">
    <property type="entry name" value="Mopterin_biosynth_MoaE"/>
</dbReference>
<proteinExistence type="predicted"/>
<evidence type="ECO:0000313" key="2">
    <source>
        <dbReference type="Proteomes" id="UP000000641"/>
    </source>
</evidence>
<organism evidence="1 2">
    <name type="scientific">Thermofilum pendens (strain DSM 2475 / Hrk 5)</name>
    <dbReference type="NCBI Taxonomy" id="368408"/>
    <lineage>
        <taxon>Archaea</taxon>
        <taxon>Thermoproteota</taxon>
        <taxon>Thermoprotei</taxon>
        <taxon>Thermofilales</taxon>
        <taxon>Thermofilaceae</taxon>
        <taxon>Thermofilum</taxon>
    </lineage>
</organism>
<dbReference type="InterPro" id="IPR036563">
    <property type="entry name" value="MoaE_sf"/>
</dbReference>
<accession>A1RWZ3</accession>
<reference evidence="2" key="1">
    <citation type="journal article" date="2008" name="J. Bacteriol.">
        <title>Genome sequence of Thermofilum pendens reveals an exceptional loss of biosynthetic pathways without genome reduction.</title>
        <authorList>
            <person name="Anderson I."/>
            <person name="Rodriguez J."/>
            <person name="Susanti D."/>
            <person name="Porat I."/>
            <person name="Reich C."/>
            <person name="Ulrich L.E."/>
            <person name="Elkins J.G."/>
            <person name="Mavromatis K."/>
            <person name="Lykidis A."/>
            <person name="Kim E."/>
            <person name="Thompson L.S."/>
            <person name="Nolan M."/>
            <person name="Land M."/>
            <person name="Copeland A."/>
            <person name="Lapidus A."/>
            <person name="Lucas S."/>
            <person name="Detter C."/>
            <person name="Zhulin I.B."/>
            <person name="Olsen G.J."/>
            <person name="Whitman W."/>
            <person name="Mukhopadhyay B."/>
            <person name="Bristow J."/>
            <person name="Kyrpides N."/>
        </authorList>
    </citation>
    <scope>NUCLEOTIDE SEQUENCE [LARGE SCALE GENOMIC DNA]</scope>
    <source>
        <strain evidence="2">DSM 2475 / Hrk 5</strain>
    </source>
</reference>
<name>A1RWZ3_THEPD</name>
<dbReference type="HOGENOM" id="CLU_089568_2_2_2"/>
<dbReference type="EMBL" id="CP000505">
    <property type="protein sequence ID" value="ABL77723.1"/>
    <property type="molecule type" value="Genomic_DNA"/>
</dbReference>
<dbReference type="AlphaFoldDB" id="A1RWZ3"/>
<sequence length="125" mass="14162">MGAVAVFIGRVKGRIEGRRVESLMYEVVEPSSSQSLERIAREELEKNNLLAVSIHHKKGVAVPGEPVLFIAVASKSREEAVSGLRSTLERVKHEAYVWKLEKREDGEYWIIGDRKRVPRRPRADA</sequence>
<dbReference type="STRING" id="368408.Tpen_0314"/>
<dbReference type="PANTHER" id="PTHR23404">
    <property type="entry name" value="MOLYBDOPTERIN SYNTHASE RELATED"/>
    <property type="match status" value="1"/>
</dbReference>
<dbReference type="CDD" id="cd00756">
    <property type="entry name" value="MoaE"/>
    <property type="match status" value="1"/>
</dbReference>
<dbReference type="eggNOG" id="arCOG00534">
    <property type="taxonomic scope" value="Archaea"/>
</dbReference>